<gene>
    <name evidence="2" type="ORF">HEP81_01861</name>
</gene>
<dbReference type="Pfam" id="PF13646">
    <property type="entry name" value="HEAT_2"/>
    <property type="match status" value="1"/>
</dbReference>
<dbReference type="RefSeq" id="WP_157854483.1">
    <property type="nucleotide sequence ID" value="NZ_CP051006.1"/>
</dbReference>
<reference evidence="2 3" key="1">
    <citation type="submission" date="2020-04" db="EMBL/GenBank/DDBJ databases">
        <title>Characterization and engineering of Streptomyces griseofuscus DSM40191 as a potential heterologous host for expression of BGCs.</title>
        <authorList>
            <person name="Gren T."/>
            <person name="Whitford C.M."/>
            <person name="Mohite O.S."/>
            <person name="Joergensen T.S."/>
            <person name="Nielsen J.B."/>
            <person name="Lee S.Y."/>
            <person name="Weber T."/>
        </authorList>
    </citation>
    <scope>NUCLEOTIDE SEQUENCE [LARGE SCALE GENOMIC DNA]</scope>
    <source>
        <strain evidence="2 3">DSM 40191</strain>
    </source>
</reference>
<dbReference type="GeneID" id="91461462"/>
<dbReference type="SUPFAM" id="SSF48371">
    <property type="entry name" value="ARM repeat"/>
    <property type="match status" value="2"/>
</dbReference>
<dbReference type="Gene3D" id="1.25.10.10">
    <property type="entry name" value="Leucine-rich Repeat Variant"/>
    <property type="match status" value="2"/>
</dbReference>
<feature type="region of interest" description="Disordered" evidence="1">
    <location>
        <begin position="527"/>
        <end position="553"/>
    </location>
</feature>
<evidence type="ECO:0000313" key="2">
    <source>
        <dbReference type="EMBL" id="QNT92190.1"/>
    </source>
</evidence>
<accession>A0A7H1PVW0</accession>
<dbReference type="KEGG" id="sgf:HEP81_01861"/>
<evidence type="ECO:0000313" key="3">
    <source>
        <dbReference type="Proteomes" id="UP000516422"/>
    </source>
</evidence>
<evidence type="ECO:0008006" key="4">
    <source>
        <dbReference type="Google" id="ProtNLM"/>
    </source>
</evidence>
<name>A0A7H1PVW0_9ACTN</name>
<dbReference type="EMBL" id="CP051006">
    <property type="protein sequence ID" value="QNT92190.1"/>
    <property type="molecule type" value="Genomic_DNA"/>
</dbReference>
<dbReference type="InterPro" id="IPR011989">
    <property type="entry name" value="ARM-like"/>
</dbReference>
<protein>
    <recommendedName>
        <fullName evidence="4">HEAT repeat domain-containing protein</fullName>
    </recommendedName>
</protein>
<dbReference type="AlphaFoldDB" id="A0A7H1PVW0"/>
<organism evidence="2 3">
    <name type="scientific">Streptomyces griseofuscus</name>
    <dbReference type="NCBI Taxonomy" id="146922"/>
    <lineage>
        <taxon>Bacteria</taxon>
        <taxon>Bacillati</taxon>
        <taxon>Actinomycetota</taxon>
        <taxon>Actinomycetes</taxon>
        <taxon>Kitasatosporales</taxon>
        <taxon>Streptomycetaceae</taxon>
        <taxon>Streptomyces</taxon>
    </lineage>
</organism>
<sequence length="751" mass="78169">MIAGPVPLDGLDAVPWADLAHAYGAAADVPAVLRALARPGPDPEREERLDELDSAIYHQGGAVYSAGAAALPFLLELAAAPGLPLRAAIVELLGRFAALPNDMREPWSSDEQARSCRVALIAGHDLLVALLDDTDPAVRAAVADLLWEYARWSPRAQDAARALADRDAVEPDLALRVSLRLAGARAAAGARASGFPSAAPLTAAVRRLVEAVGRDADALTLARLAAARRLDPAAATWRDLLDAALAPATPRRAYPAWREDGAHLATALCALCGDDPAAHLDIVRALIGHEYPRVRTGALQAAGDAMLRRRSAVPALVPLLGAALKDPEPENRARAADLLAAAGDAGAAFDDRLAAALDDPHRPAALRAAWALARHGDVRAVLALTHALDHEEDDGFGPSAHYGGNFYWFTRPPLREALEACAPAHGPLLVPALRSALARCLTGRRPADGAATAPVDLPRLHLLCDALAACGPAAAEALPELAALLAAGHPRPACTVIEALGPAAGHCRPLLERAERTALAAASAGLSTCPTAPADSSAASVTSPTRPRPPGPVDHCLTALTVARTRFAVDGDEAALLRTVDAVLTSTAALCRGVEETPGRPRSAAAAAAIRDTAALASAVARCLAALGPGAGASRMRRPEQWLRANEWRWRSHESVAVARAHRRVTGDSGLALQVFGRVLETRPGAAYSPIELAALRALTDLGPEARALAPLLRACRDRDERLCDGGGWRGMALDEEARQRAAAALSAGAR</sequence>
<dbReference type="Proteomes" id="UP000516422">
    <property type="component" value="Chromosome"/>
</dbReference>
<evidence type="ECO:0000256" key="1">
    <source>
        <dbReference type="SAM" id="MobiDB-lite"/>
    </source>
</evidence>
<proteinExistence type="predicted"/>
<dbReference type="InterPro" id="IPR016024">
    <property type="entry name" value="ARM-type_fold"/>
</dbReference>